<evidence type="ECO:0000313" key="1">
    <source>
        <dbReference type="EMBL" id="JAH34475.1"/>
    </source>
</evidence>
<sequence>MFKGIYSSLKPYIL</sequence>
<reference evidence="1" key="2">
    <citation type="journal article" date="2015" name="Fish Shellfish Immunol.">
        <title>Early steps in the European eel (Anguilla anguilla)-Vibrio vulnificus interaction in the gills: Role of the RtxA13 toxin.</title>
        <authorList>
            <person name="Callol A."/>
            <person name="Pajuelo D."/>
            <person name="Ebbesson L."/>
            <person name="Teles M."/>
            <person name="MacKenzie S."/>
            <person name="Amaro C."/>
        </authorList>
    </citation>
    <scope>NUCLEOTIDE SEQUENCE</scope>
</reference>
<protein>
    <submittedName>
        <fullName evidence="1">Uncharacterized protein</fullName>
    </submittedName>
</protein>
<proteinExistence type="predicted"/>
<reference evidence="1" key="1">
    <citation type="submission" date="2014-11" db="EMBL/GenBank/DDBJ databases">
        <authorList>
            <person name="Amaro Gonzalez C."/>
        </authorList>
    </citation>
    <scope>NUCLEOTIDE SEQUENCE</scope>
</reference>
<organism evidence="1">
    <name type="scientific">Anguilla anguilla</name>
    <name type="common">European freshwater eel</name>
    <name type="synonym">Muraena anguilla</name>
    <dbReference type="NCBI Taxonomy" id="7936"/>
    <lineage>
        <taxon>Eukaryota</taxon>
        <taxon>Metazoa</taxon>
        <taxon>Chordata</taxon>
        <taxon>Craniata</taxon>
        <taxon>Vertebrata</taxon>
        <taxon>Euteleostomi</taxon>
        <taxon>Actinopterygii</taxon>
        <taxon>Neopterygii</taxon>
        <taxon>Teleostei</taxon>
        <taxon>Anguilliformes</taxon>
        <taxon>Anguillidae</taxon>
        <taxon>Anguilla</taxon>
    </lineage>
</organism>
<accession>A0A0E9S1D5</accession>
<name>A0A0E9S1D5_ANGAN</name>
<dbReference type="EMBL" id="GBXM01074102">
    <property type="protein sequence ID" value="JAH34475.1"/>
    <property type="molecule type" value="Transcribed_RNA"/>
</dbReference>